<feature type="compositionally biased region" description="Polar residues" evidence="1">
    <location>
        <begin position="1"/>
        <end position="10"/>
    </location>
</feature>
<feature type="region of interest" description="Disordered" evidence="1">
    <location>
        <begin position="1"/>
        <end position="100"/>
    </location>
</feature>
<protein>
    <recommendedName>
        <fullName evidence="4">Transposase</fullName>
    </recommendedName>
</protein>
<dbReference type="EMBL" id="CP092872">
    <property type="protein sequence ID" value="UYV73538.1"/>
    <property type="molecule type" value="Genomic_DNA"/>
</dbReference>
<dbReference type="Gene3D" id="3.30.420.10">
    <property type="entry name" value="Ribonuclease H-like superfamily/Ribonuclease H"/>
    <property type="match status" value="1"/>
</dbReference>
<dbReference type="InterPro" id="IPR036397">
    <property type="entry name" value="RNaseH_sf"/>
</dbReference>
<feature type="compositionally biased region" description="Basic residues" evidence="1">
    <location>
        <begin position="36"/>
        <end position="46"/>
    </location>
</feature>
<evidence type="ECO:0000313" key="3">
    <source>
        <dbReference type="Proteomes" id="UP001235939"/>
    </source>
</evidence>
<keyword evidence="3" id="KW-1185">Reference proteome</keyword>
<organism evidence="2 3">
    <name type="scientific">Cordylochernes scorpioides</name>
    <dbReference type="NCBI Taxonomy" id="51811"/>
    <lineage>
        <taxon>Eukaryota</taxon>
        <taxon>Metazoa</taxon>
        <taxon>Ecdysozoa</taxon>
        <taxon>Arthropoda</taxon>
        <taxon>Chelicerata</taxon>
        <taxon>Arachnida</taxon>
        <taxon>Pseudoscorpiones</taxon>
        <taxon>Cheliferoidea</taxon>
        <taxon>Chernetidae</taxon>
        <taxon>Cordylochernes</taxon>
    </lineage>
</organism>
<proteinExistence type="predicted"/>
<evidence type="ECO:0008006" key="4">
    <source>
        <dbReference type="Google" id="ProtNLM"/>
    </source>
</evidence>
<gene>
    <name evidence="2" type="ORF">LAZ67_10004027</name>
</gene>
<accession>A0ABY6KXW2</accession>
<name>A0ABY6KXW2_9ARAC</name>
<dbReference type="Proteomes" id="UP001235939">
    <property type="component" value="Chromosome 10"/>
</dbReference>
<sequence>MEVCGNPTSRTHYHDCPAHSTTGLLQKPLKSTGLPQRRRPQRRRQQPLRANADQLPFNTPDAKFPEGTREVTLPPRNCPTGSAPRRQNRNAEVTCCAGSQSSRAAIPRLPREGRRLRHNNLILQHDNAPAHNATVVKNTIKDLGWGL</sequence>
<evidence type="ECO:0000313" key="2">
    <source>
        <dbReference type="EMBL" id="UYV73538.1"/>
    </source>
</evidence>
<evidence type="ECO:0000256" key="1">
    <source>
        <dbReference type="SAM" id="MobiDB-lite"/>
    </source>
</evidence>
<reference evidence="2 3" key="1">
    <citation type="submission" date="2022-01" db="EMBL/GenBank/DDBJ databases">
        <title>A chromosomal length assembly of Cordylochernes scorpioides.</title>
        <authorList>
            <person name="Zeh D."/>
            <person name="Zeh J."/>
        </authorList>
    </citation>
    <scope>NUCLEOTIDE SEQUENCE [LARGE SCALE GENOMIC DNA]</scope>
    <source>
        <strain evidence="2">IN4F17</strain>
        <tissue evidence="2">Whole Body</tissue>
    </source>
</reference>